<feature type="transmembrane region" description="Helical" evidence="1">
    <location>
        <begin position="43"/>
        <end position="64"/>
    </location>
</feature>
<dbReference type="RefSeq" id="WP_305013902.1">
    <property type="nucleotide sequence ID" value="NZ_JAUQSX010000015.1"/>
</dbReference>
<keyword evidence="1" id="KW-0812">Transmembrane</keyword>
<dbReference type="EMBL" id="JAUQSX010000015">
    <property type="protein sequence ID" value="MDO7849234.1"/>
    <property type="molecule type" value="Genomic_DNA"/>
</dbReference>
<feature type="transmembrane region" description="Helical" evidence="1">
    <location>
        <begin position="131"/>
        <end position="154"/>
    </location>
</feature>
<evidence type="ECO:0000313" key="3">
    <source>
        <dbReference type="Proteomes" id="UP001167796"/>
    </source>
</evidence>
<name>A0ABT9AHC2_9BACT</name>
<comment type="caution">
    <text evidence="2">The sequence shown here is derived from an EMBL/GenBank/DDBJ whole genome shotgun (WGS) entry which is preliminary data.</text>
</comment>
<evidence type="ECO:0000313" key="2">
    <source>
        <dbReference type="EMBL" id="MDO7849234.1"/>
    </source>
</evidence>
<organism evidence="2 3">
    <name type="scientific">Hymenobacter mellowenesis</name>
    <dbReference type="NCBI Taxonomy" id="3063995"/>
    <lineage>
        <taxon>Bacteria</taxon>
        <taxon>Pseudomonadati</taxon>
        <taxon>Bacteroidota</taxon>
        <taxon>Cytophagia</taxon>
        <taxon>Cytophagales</taxon>
        <taxon>Hymenobacteraceae</taxon>
        <taxon>Hymenobacter</taxon>
    </lineage>
</organism>
<accession>A0ABT9AHC2</accession>
<dbReference type="Proteomes" id="UP001167796">
    <property type="component" value="Unassembled WGS sequence"/>
</dbReference>
<protein>
    <recommendedName>
        <fullName evidence="4">DUF3899 domain-containing protein</fullName>
    </recommendedName>
</protein>
<keyword evidence="3" id="KW-1185">Reference proteome</keyword>
<feature type="transmembrane region" description="Helical" evidence="1">
    <location>
        <begin position="12"/>
        <end position="31"/>
    </location>
</feature>
<gene>
    <name evidence="2" type="ORF">Q5H92_22915</name>
</gene>
<proteinExistence type="predicted"/>
<evidence type="ECO:0000256" key="1">
    <source>
        <dbReference type="SAM" id="Phobius"/>
    </source>
</evidence>
<keyword evidence="1" id="KW-1133">Transmembrane helix</keyword>
<evidence type="ECO:0008006" key="4">
    <source>
        <dbReference type="Google" id="ProtNLM"/>
    </source>
</evidence>
<reference evidence="2" key="1">
    <citation type="submission" date="2023-07" db="EMBL/GenBank/DDBJ databases">
        <authorList>
            <person name="Kim M.K."/>
        </authorList>
    </citation>
    <scope>NUCLEOTIDE SEQUENCE</scope>
    <source>
        <strain evidence="2">M29</strain>
    </source>
</reference>
<sequence length="157" mass="17570">MPIPNYLRRAASGLLMAGAIFLGLPFLIRFYDPTAGSFGADLLNALGLAALLFSGVLHMGLYAYEKFFPRFQLYQAESLEGEGKLFENLTDALVKPLFTEDNIYPNRLAQLTERRKVHQFIFLMRCVRLSFCLLCLGFLLSLAAFMLYLAMVAVPGS</sequence>
<keyword evidence="1" id="KW-0472">Membrane</keyword>